<dbReference type="FunFam" id="3.40.50.11060:FF:000001">
    <property type="entry name" value="GTPase HflX"/>
    <property type="match status" value="1"/>
</dbReference>
<dbReference type="Pfam" id="PF01926">
    <property type="entry name" value="MMR_HSR1"/>
    <property type="match status" value="1"/>
</dbReference>
<keyword evidence="3 6" id="KW-0547">Nucleotide-binding</keyword>
<dbReference type="HAMAP" id="MF_00900">
    <property type="entry name" value="GTPase_HflX"/>
    <property type="match status" value="1"/>
</dbReference>
<keyword evidence="4" id="KW-0460">Magnesium</keyword>
<dbReference type="Gene3D" id="6.10.250.2860">
    <property type="match status" value="1"/>
</dbReference>
<dbReference type="CDD" id="cd01878">
    <property type="entry name" value="HflX"/>
    <property type="match status" value="1"/>
</dbReference>
<dbReference type="InterPro" id="IPR025121">
    <property type="entry name" value="GTPase_HflX_N"/>
</dbReference>
<dbReference type="NCBIfam" id="TIGR03156">
    <property type="entry name" value="GTP_HflX"/>
    <property type="match status" value="1"/>
</dbReference>
<dbReference type="Gene3D" id="3.40.50.300">
    <property type="entry name" value="P-loop containing nucleotide triphosphate hydrolases"/>
    <property type="match status" value="1"/>
</dbReference>
<keyword evidence="2" id="KW-0479">Metal-binding</keyword>
<keyword evidence="11" id="KW-1185">Reference proteome</keyword>
<evidence type="ECO:0000256" key="2">
    <source>
        <dbReference type="ARBA" id="ARBA00022723"/>
    </source>
</evidence>
<dbReference type="PANTHER" id="PTHR10229">
    <property type="entry name" value="GTP-BINDING PROTEIN HFLX"/>
    <property type="match status" value="1"/>
</dbReference>
<evidence type="ECO:0000256" key="1">
    <source>
        <dbReference type="ARBA" id="ARBA00022490"/>
    </source>
</evidence>
<dbReference type="GO" id="GO:0043022">
    <property type="term" value="F:ribosome binding"/>
    <property type="evidence" value="ECO:0007669"/>
    <property type="project" value="TreeGrafter"/>
</dbReference>
<dbReference type="EMBL" id="FWEV01000046">
    <property type="protein sequence ID" value="SLM28569.1"/>
    <property type="molecule type" value="Genomic_DNA"/>
</dbReference>
<dbReference type="AlphaFoldDB" id="A0A1W1H7X3"/>
<evidence type="ECO:0000313" key="10">
    <source>
        <dbReference type="EMBL" id="SLM28569.1"/>
    </source>
</evidence>
<feature type="region of interest" description="Disordered" evidence="8">
    <location>
        <begin position="553"/>
        <end position="574"/>
    </location>
</feature>
<dbReference type="Pfam" id="PF16360">
    <property type="entry name" value="GTP-bdg_M"/>
    <property type="match status" value="1"/>
</dbReference>
<dbReference type="RefSeq" id="WP_080798965.1">
    <property type="nucleotide sequence ID" value="NZ_LT828540.1"/>
</dbReference>
<keyword evidence="1 6" id="KW-0963">Cytoplasm</keyword>
<feature type="coiled-coil region" evidence="7">
    <location>
        <begin position="344"/>
        <end position="371"/>
    </location>
</feature>
<keyword evidence="5 6" id="KW-0342">GTP-binding</keyword>
<dbReference type="InterPro" id="IPR016496">
    <property type="entry name" value="GTPase_HflX"/>
</dbReference>
<accession>A0A1W1H7X3</accession>
<dbReference type="InterPro" id="IPR027417">
    <property type="entry name" value="P-loop_NTPase"/>
</dbReference>
<evidence type="ECO:0000256" key="6">
    <source>
        <dbReference type="HAMAP-Rule" id="MF_00900"/>
    </source>
</evidence>
<evidence type="ECO:0000256" key="8">
    <source>
        <dbReference type="SAM" id="MobiDB-lite"/>
    </source>
</evidence>
<comment type="subcellular location">
    <subcellularLocation>
        <location evidence="6">Cytoplasm</location>
    </subcellularLocation>
    <text evidence="6">May associate with membranes.</text>
</comment>
<protein>
    <recommendedName>
        <fullName evidence="6">GTPase HflX</fullName>
    </recommendedName>
    <alternativeName>
        <fullName evidence="6">GTP-binding protein HflX</fullName>
    </alternativeName>
</protein>
<keyword evidence="7" id="KW-0175">Coiled coil</keyword>
<evidence type="ECO:0000256" key="7">
    <source>
        <dbReference type="SAM" id="Coils"/>
    </source>
</evidence>
<organism evidence="10 11">
    <name type="scientific">Desulfamplus magnetovallimortis</name>
    <dbReference type="NCBI Taxonomy" id="1246637"/>
    <lineage>
        <taxon>Bacteria</taxon>
        <taxon>Pseudomonadati</taxon>
        <taxon>Thermodesulfobacteriota</taxon>
        <taxon>Desulfobacteria</taxon>
        <taxon>Desulfobacterales</taxon>
        <taxon>Desulfobacteraceae</taxon>
        <taxon>Desulfamplus</taxon>
    </lineage>
</organism>
<dbReference type="PROSITE" id="PS51705">
    <property type="entry name" value="G_HFLX"/>
    <property type="match status" value="1"/>
</dbReference>
<dbReference type="SUPFAM" id="SSF52540">
    <property type="entry name" value="P-loop containing nucleoside triphosphate hydrolases"/>
    <property type="match status" value="1"/>
</dbReference>
<dbReference type="GO" id="GO:0003924">
    <property type="term" value="F:GTPase activity"/>
    <property type="evidence" value="ECO:0007669"/>
    <property type="project" value="UniProtKB-UniRule"/>
</dbReference>
<gene>
    <name evidence="6" type="primary">hflX</name>
    <name evidence="10" type="ORF">MTBBW1_140015</name>
</gene>
<dbReference type="InterPro" id="IPR042108">
    <property type="entry name" value="GTPase_HflX_N_sf"/>
</dbReference>
<reference evidence="10 11" key="1">
    <citation type="submission" date="2017-03" db="EMBL/GenBank/DDBJ databases">
        <authorList>
            <person name="Afonso C.L."/>
            <person name="Miller P.J."/>
            <person name="Scott M.A."/>
            <person name="Spackman E."/>
            <person name="Goraichik I."/>
            <person name="Dimitrov K.M."/>
            <person name="Suarez D.L."/>
            <person name="Swayne D.E."/>
        </authorList>
    </citation>
    <scope>NUCLEOTIDE SEQUENCE [LARGE SCALE GENOMIC DNA]</scope>
    <source>
        <strain evidence="10">PRJEB14757</strain>
    </source>
</reference>
<dbReference type="Gene3D" id="3.40.50.11060">
    <property type="entry name" value="GTPase HflX, N-terminal domain"/>
    <property type="match status" value="1"/>
</dbReference>
<comment type="similarity">
    <text evidence="6">Belongs to the TRAFAC class OBG-HflX-like GTPase superfamily. HflX GTPase family.</text>
</comment>
<dbReference type="Proteomes" id="UP000191931">
    <property type="component" value="Unassembled WGS sequence"/>
</dbReference>
<evidence type="ECO:0000256" key="3">
    <source>
        <dbReference type="ARBA" id="ARBA00022741"/>
    </source>
</evidence>
<dbReference type="PRINTS" id="PR00326">
    <property type="entry name" value="GTP1OBG"/>
</dbReference>
<comment type="function">
    <text evidence="6">GTPase that associates with the 50S ribosomal subunit and may have a role during protein synthesis or ribosome biogenesis.</text>
</comment>
<evidence type="ECO:0000256" key="4">
    <source>
        <dbReference type="ARBA" id="ARBA00022842"/>
    </source>
</evidence>
<evidence type="ECO:0000256" key="5">
    <source>
        <dbReference type="ARBA" id="ARBA00023134"/>
    </source>
</evidence>
<dbReference type="GO" id="GO:0046872">
    <property type="term" value="F:metal ion binding"/>
    <property type="evidence" value="ECO:0007669"/>
    <property type="project" value="UniProtKB-KW"/>
</dbReference>
<sequence length="574" mass="65058">MKKIIGSTTGLKSTQIKALENLYLFRTPPEELITEQQLNALTAISHDIRRQVGLLINRAGKTVHVIAGDPHRIVIPDTPDYKALPGRLKGLRCIHTHLVPGESLTTDDVTDLSLLRLDFMAAVTITPEGEPDIIYPAHILPTEEGIPYELVPPVTINNLDINCNALIMALESELARKNALYRTETDEEKAMLIHVTTGDPLTSQASLDELEELCTSSRIHVTGRAIQRRKVIDPKFVVGKGKLEEITINAIQRHATMMIFDTELTPAQIRSITDFVEMKVIDRTQLILDIFANRAKSREGKLQVELAQLKYLLPRLITRNTAMSRLTGGIGGRGPGETKLEINRRRVRDRIVKLGKEIKQIRKQRNQQRAKRNRKQVPVISIVGYTNAGKSTLLNTLTQSEILAEDKLFATLDPSSRRLRFPKDIEVIITDTVGFIQNLPEELMEAFHATLEELEDADILLHVIDISNPRYEQQMQSVEKILAKLKLDEIPLIYVFNKQDRIELATFDNMWLLNQGVLISATKQETLKPLVSRLEEMVNNRYEANNYYNNALPRETNQSMLEPAPSIQKENDYE</sequence>
<dbReference type="GO" id="GO:0005737">
    <property type="term" value="C:cytoplasm"/>
    <property type="evidence" value="ECO:0007669"/>
    <property type="project" value="UniProtKB-SubCell"/>
</dbReference>
<evidence type="ECO:0000313" key="11">
    <source>
        <dbReference type="Proteomes" id="UP000191931"/>
    </source>
</evidence>
<dbReference type="InterPro" id="IPR030394">
    <property type="entry name" value="G_HFLX_dom"/>
</dbReference>
<dbReference type="InterPro" id="IPR032305">
    <property type="entry name" value="GTP-bd_M"/>
</dbReference>
<proteinExistence type="inferred from homology"/>
<dbReference type="NCBIfam" id="TIGR00231">
    <property type="entry name" value="small_GTP"/>
    <property type="match status" value="1"/>
</dbReference>
<dbReference type="Pfam" id="PF13167">
    <property type="entry name" value="GTP-bdg_N"/>
    <property type="match status" value="1"/>
</dbReference>
<dbReference type="OrthoDB" id="9812272at2"/>
<dbReference type="STRING" id="1246637.MTBBW1_140015"/>
<comment type="subunit">
    <text evidence="6">Monomer. Associates with the 50S ribosomal subunit.</text>
</comment>
<evidence type="ECO:0000259" key="9">
    <source>
        <dbReference type="PROSITE" id="PS51705"/>
    </source>
</evidence>
<feature type="domain" description="Hflx-type G" evidence="9">
    <location>
        <begin position="378"/>
        <end position="542"/>
    </location>
</feature>
<dbReference type="InterPro" id="IPR005225">
    <property type="entry name" value="Small_GTP-bd"/>
</dbReference>
<dbReference type="InterPro" id="IPR006073">
    <property type="entry name" value="GTP-bd"/>
</dbReference>
<dbReference type="GO" id="GO:0005525">
    <property type="term" value="F:GTP binding"/>
    <property type="evidence" value="ECO:0007669"/>
    <property type="project" value="UniProtKB-UniRule"/>
</dbReference>
<name>A0A1W1H7X3_9BACT</name>
<dbReference type="PANTHER" id="PTHR10229:SF0">
    <property type="entry name" value="GTP-BINDING PROTEIN 6-RELATED"/>
    <property type="match status" value="1"/>
</dbReference>